<evidence type="ECO:0000313" key="3">
    <source>
        <dbReference type="Proteomes" id="UP001528850"/>
    </source>
</evidence>
<dbReference type="InterPro" id="IPR011990">
    <property type="entry name" value="TPR-like_helical_dom_sf"/>
</dbReference>
<accession>A0ABT6B947</accession>
<reference evidence="2 3" key="1">
    <citation type="journal article" date="2024" name="Curr. Microbiol.">
        <title>Luteibacter sahnii sp. nov., A Novel Yellow-Colored Xanthomonadin Pigment Producing Probiotic Bacterium from Healthy Rice Seed Microbiome.</title>
        <authorList>
            <person name="Jaiswal G."/>
            <person name="Rana R."/>
            <person name="Nayak P.K."/>
            <person name="Chouhan R."/>
            <person name="Gandhi S.G."/>
            <person name="Patel H.K."/>
            <person name="Patil P.B."/>
        </authorList>
    </citation>
    <scope>NUCLEOTIDE SEQUENCE [LARGE SCALE GENOMIC DNA]</scope>
    <source>
        <strain evidence="2 3">PPL201</strain>
    </source>
</reference>
<name>A0ABT6B947_9GAMM</name>
<evidence type="ECO:0008006" key="4">
    <source>
        <dbReference type="Google" id="ProtNLM"/>
    </source>
</evidence>
<evidence type="ECO:0000256" key="1">
    <source>
        <dbReference type="PROSITE-ProRule" id="PRU00339"/>
    </source>
</evidence>
<dbReference type="InterPro" id="IPR019734">
    <property type="entry name" value="TPR_rpt"/>
</dbReference>
<gene>
    <name evidence="2" type="ORF">P3W24_06660</name>
</gene>
<feature type="repeat" description="TPR" evidence="1">
    <location>
        <begin position="532"/>
        <end position="565"/>
    </location>
</feature>
<keyword evidence="3" id="KW-1185">Reference proteome</keyword>
<protein>
    <recommendedName>
        <fullName evidence="4">Tetratricopeptide repeat protein</fullName>
    </recommendedName>
</protein>
<evidence type="ECO:0000313" key="2">
    <source>
        <dbReference type="EMBL" id="MDF4024637.1"/>
    </source>
</evidence>
<comment type="caution">
    <text evidence="2">The sequence shown here is derived from an EMBL/GenBank/DDBJ whole genome shotgun (WGS) entry which is preliminary data.</text>
</comment>
<dbReference type="PROSITE" id="PS50005">
    <property type="entry name" value="TPR"/>
    <property type="match status" value="1"/>
</dbReference>
<organism evidence="2 3">
    <name type="scientific">Luteibacter sahnii</name>
    <dbReference type="NCBI Taxonomy" id="3021977"/>
    <lineage>
        <taxon>Bacteria</taxon>
        <taxon>Pseudomonadati</taxon>
        <taxon>Pseudomonadota</taxon>
        <taxon>Gammaproteobacteria</taxon>
        <taxon>Lysobacterales</taxon>
        <taxon>Rhodanobacteraceae</taxon>
        <taxon>Luteibacter</taxon>
    </lineage>
</organism>
<keyword evidence="1" id="KW-0802">TPR repeat</keyword>
<dbReference type="SUPFAM" id="SSF48452">
    <property type="entry name" value="TPR-like"/>
    <property type="match status" value="1"/>
</dbReference>
<dbReference type="Proteomes" id="UP001528850">
    <property type="component" value="Unassembled WGS sequence"/>
</dbReference>
<sequence>MLTQPPDQAFAMVRRRFRLFADGRTMSGFYTTFLGLGSMDAGTRTDAEQRADELMDSGASMADVAAAYAALPERTGATVVRHALCLAWSGQASGAIAMIEAAGLDSLPARSVLAEAWFARAGDEAHPERGTAMTTGWAVLLPVLEAGTPPWLAFAILEQRRWENDELDRAVVDQQLARAARLYPDDERFPLAVDHAYPRDATASRLEVLSAAMARVPSARLATRLAFVHSANGNESGAATCFQTAETMEATASGDAVTISQLRLLRVEQLLRHGDGQAALALASTVGDIGRDRLSGPRARLAAACLMQDASLIATHGHALIDAFEISPHATEAEVLRDEVMFIEGPGWTDREVSSDLPDLHACRTTLLASEDARVRGWMQYLFAEHDYRSEENESDGEDAVETDWAALSTTLKDAAQVTASPRVALFDASVRLRLKKSNWREVGRDWVRARVAVEEAGVIDAAPAIEALLTKNIPRARTFLRGVAEGLRAVAPAPATFDALDEALGDVRLHPDLAYEMAVVLQLVGVQDLRAQPQFALGYALALKGDAQGALQAYARVLEAEPGDVSAIFNSLLLCKTPAQADVVRQLSGLVDALDDEATTCEWRGKLAVALERAMKACAPADVPGSPMALMLADFPKLRADVPAPETLSLRGVIALIALARAAPPDGDLLLLRPLPMGTTLFSPTRATWHLLFDALRTGLVTVGGPTPADAVAATGDQWTIFPERIWWRLSPAAFAFIEEARSLGSVDAWPEAWQRLAPGLARLIAADECMQYVEYLCEQRRWPMPSGKEKLQTLLNDIIAQFSVSQAYYLFYISVMAASDRKEAQGLTGQHASNLLVVIAADRFERAKAGRYGEAPPTSWRRHTYPRSALSLALWSDLLDMGDMGFERPVGDALGMAQPG</sequence>
<dbReference type="EMBL" id="JARJJS010000001">
    <property type="protein sequence ID" value="MDF4024637.1"/>
    <property type="molecule type" value="Genomic_DNA"/>
</dbReference>
<proteinExistence type="predicted"/>